<dbReference type="EC" id="1.-.-.-" evidence="5"/>
<comment type="caution">
    <text evidence="5">The sequence shown here is derived from an EMBL/GenBank/DDBJ whole genome shotgun (WGS) entry which is preliminary data.</text>
</comment>
<feature type="domain" description="Ketoreductase" evidence="4">
    <location>
        <begin position="6"/>
        <end position="191"/>
    </location>
</feature>
<keyword evidence="6" id="KW-1185">Reference proteome</keyword>
<dbReference type="RefSeq" id="WP_189571143.1">
    <property type="nucleotide sequence ID" value="NZ_BMXU01000001.1"/>
</dbReference>
<evidence type="ECO:0000256" key="2">
    <source>
        <dbReference type="ARBA" id="ARBA00023002"/>
    </source>
</evidence>
<dbReference type="Pfam" id="PF00106">
    <property type="entry name" value="adh_short"/>
    <property type="match status" value="1"/>
</dbReference>
<dbReference type="SUPFAM" id="SSF51735">
    <property type="entry name" value="NAD(P)-binding Rossmann-fold domains"/>
    <property type="match status" value="1"/>
</dbReference>
<dbReference type="PANTHER" id="PTHR44196">
    <property type="entry name" value="DEHYDROGENASE/REDUCTASE SDR FAMILY MEMBER 7B"/>
    <property type="match status" value="1"/>
</dbReference>
<accession>A0ABV7MB13</accession>
<evidence type="ECO:0000259" key="4">
    <source>
        <dbReference type="SMART" id="SM00822"/>
    </source>
</evidence>
<gene>
    <name evidence="5" type="ORF">ACFONP_07900</name>
</gene>
<evidence type="ECO:0000313" key="5">
    <source>
        <dbReference type="EMBL" id="MFC3302653.1"/>
    </source>
</evidence>
<dbReference type="InterPro" id="IPR036291">
    <property type="entry name" value="NAD(P)-bd_dom_sf"/>
</dbReference>
<dbReference type="Proteomes" id="UP001595607">
    <property type="component" value="Unassembled WGS sequence"/>
</dbReference>
<dbReference type="PRINTS" id="PR00081">
    <property type="entry name" value="GDHRDH"/>
</dbReference>
<reference evidence="6" key="1">
    <citation type="journal article" date="2019" name="Int. J. Syst. Evol. Microbiol.">
        <title>The Global Catalogue of Microorganisms (GCM) 10K type strain sequencing project: providing services to taxonomists for standard genome sequencing and annotation.</title>
        <authorList>
            <consortium name="The Broad Institute Genomics Platform"/>
            <consortium name="The Broad Institute Genome Sequencing Center for Infectious Disease"/>
            <person name="Wu L."/>
            <person name="Ma J."/>
        </authorList>
    </citation>
    <scope>NUCLEOTIDE SEQUENCE [LARGE SCALE GENOMIC DNA]</scope>
    <source>
        <strain evidence="6">KCTC 22245</strain>
    </source>
</reference>
<dbReference type="EMBL" id="JBHRVA010000002">
    <property type="protein sequence ID" value="MFC3302653.1"/>
    <property type="molecule type" value="Genomic_DNA"/>
</dbReference>
<dbReference type="InterPro" id="IPR020904">
    <property type="entry name" value="Sc_DH/Rdtase_CS"/>
</dbReference>
<comment type="similarity">
    <text evidence="1 3">Belongs to the short-chain dehydrogenases/reductases (SDR) family.</text>
</comment>
<dbReference type="Gene3D" id="3.40.50.720">
    <property type="entry name" value="NAD(P)-binding Rossmann-like Domain"/>
    <property type="match status" value="1"/>
</dbReference>
<dbReference type="PANTHER" id="PTHR44196:SF1">
    <property type="entry name" value="DEHYDROGENASE_REDUCTASE SDR FAMILY MEMBER 7B"/>
    <property type="match status" value="1"/>
</dbReference>
<dbReference type="InterPro" id="IPR002347">
    <property type="entry name" value="SDR_fam"/>
</dbReference>
<dbReference type="PRINTS" id="PR00080">
    <property type="entry name" value="SDRFAMILY"/>
</dbReference>
<evidence type="ECO:0000256" key="3">
    <source>
        <dbReference type="RuleBase" id="RU000363"/>
    </source>
</evidence>
<protein>
    <submittedName>
        <fullName evidence="5">SDR family NAD(P)-dependent oxidoreductase</fullName>
        <ecNumber evidence="5">1.-.-.-</ecNumber>
    </submittedName>
</protein>
<sequence length="277" mass="29827">MTQGKGTVVITGAGSGIGRALTALCAERGYDLVLYDINGEELESSAETARAKGVKVAARVLDVADEGAINQAAEEVAQEQGAIRMLFNNAGVALGGLFEDYTPEEYKWLMDINFYGVVNMSRAFLPLLRKYEGKAQLVNVSSVFGIIAPEGQTAYSAAKFAVRGFSEALRHELEGSNVGVTVVHPGGVATNIAKRARVSDKVPKEQHEIALKRAEKSLSMPPPRAAEIILNAAERGDGRILVGTDARILTAITRAFPIHYWKILKAIPGLRPPERQQ</sequence>
<evidence type="ECO:0000313" key="6">
    <source>
        <dbReference type="Proteomes" id="UP001595607"/>
    </source>
</evidence>
<dbReference type="SMART" id="SM00822">
    <property type="entry name" value="PKS_KR"/>
    <property type="match status" value="1"/>
</dbReference>
<evidence type="ECO:0000256" key="1">
    <source>
        <dbReference type="ARBA" id="ARBA00006484"/>
    </source>
</evidence>
<dbReference type="InterPro" id="IPR057326">
    <property type="entry name" value="KR_dom"/>
</dbReference>
<proteinExistence type="inferred from homology"/>
<dbReference type="GO" id="GO:0016491">
    <property type="term" value="F:oxidoreductase activity"/>
    <property type="evidence" value="ECO:0007669"/>
    <property type="project" value="UniProtKB-KW"/>
</dbReference>
<keyword evidence="2 5" id="KW-0560">Oxidoreductase</keyword>
<dbReference type="PROSITE" id="PS00061">
    <property type="entry name" value="ADH_SHORT"/>
    <property type="match status" value="1"/>
</dbReference>
<name>A0ABV7MB13_9PROT</name>
<organism evidence="5 6">
    <name type="scientific">Parvularcula lutaonensis</name>
    <dbReference type="NCBI Taxonomy" id="491923"/>
    <lineage>
        <taxon>Bacteria</taxon>
        <taxon>Pseudomonadati</taxon>
        <taxon>Pseudomonadota</taxon>
        <taxon>Alphaproteobacteria</taxon>
        <taxon>Parvularculales</taxon>
        <taxon>Parvularculaceae</taxon>
        <taxon>Parvularcula</taxon>
    </lineage>
</organism>